<accession>C6XN55</accession>
<dbReference type="HOGENOM" id="CLU_155700_2_0_5"/>
<dbReference type="RefSeq" id="WP_015826375.1">
    <property type="nucleotide sequence ID" value="NC_012982.1"/>
</dbReference>
<evidence type="ECO:0000259" key="1">
    <source>
        <dbReference type="Pfam" id="PF10135"/>
    </source>
</evidence>
<dbReference type="STRING" id="582402.Hbal_0523"/>
<evidence type="ECO:0000313" key="2">
    <source>
        <dbReference type="EMBL" id="ACT58225.1"/>
    </source>
</evidence>
<dbReference type="AlphaFoldDB" id="C6XN55"/>
<proteinExistence type="predicted"/>
<organism evidence="2 3">
    <name type="scientific">Hirschia baltica (strain ATCC 49814 / DSM 5838 / IFAM 1418)</name>
    <dbReference type="NCBI Taxonomy" id="582402"/>
    <lineage>
        <taxon>Bacteria</taxon>
        <taxon>Pseudomonadati</taxon>
        <taxon>Pseudomonadota</taxon>
        <taxon>Alphaproteobacteria</taxon>
        <taxon>Hyphomonadales</taxon>
        <taxon>Hyphomonadaceae</taxon>
        <taxon>Hirschia</taxon>
    </lineage>
</organism>
<dbReference type="EMBL" id="CP001678">
    <property type="protein sequence ID" value="ACT58225.1"/>
    <property type="molecule type" value="Genomic_DNA"/>
</dbReference>
<dbReference type="InterPro" id="IPR019301">
    <property type="entry name" value="Flagellar_prot_FlgJ_N"/>
</dbReference>
<gene>
    <name evidence="2" type="ordered locus">Hbal_0523</name>
</gene>
<reference evidence="3" key="1">
    <citation type="journal article" date="2011" name="J. Bacteriol.">
        <title>Genome sequences of eight morphologically diverse alphaproteobacteria.</title>
        <authorList>
            <consortium name="US DOE Joint Genome Institute"/>
            <person name="Brown P.J."/>
            <person name="Kysela D.T."/>
            <person name="Buechlein A."/>
            <person name="Hemmerich C."/>
            <person name="Brun Y.V."/>
        </authorList>
    </citation>
    <scope>NUCLEOTIDE SEQUENCE [LARGE SCALE GENOMIC DNA]</scope>
    <source>
        <strain evidence="3">ATCC 49814 / DSM 5838 / IFAM 1418</strain>
    </source>
</reference>
<keyword evidence="3" id="KW-1185">Reference proteome</keyword>
<evidence type="ECO:0000313" key="3">
    <source>
        <dbReference type="Proteomes" id="UP000002745"/>
    </source>
</evidence>
<dbReference type="KEGG" id="hba:Hbal_0523"/>
<dbReference type="Proteomes" id="UP000002745">
    <property type="component" value="Chromosome"/>
</dbReference>
<dbReference type="eggNOG" id="COG3951">
    <property type="taxonomic scope" value="Bacteria"/>
</dbReference>
<protein>
    <recommendedName>
        <fullName evidence="1">Flagellar protein FlgJ N-terminal domain-containing protein</fullName>
    </recommendedName>
</protein>
<dbReference type="Pfam" id="PF10135">
    <property type="entry name" value="Rod-binding"/>
    <property type="match status" value="1"/>
</dbReference>
<feature type="domain" description="Flagellar protein FlgJ N-terminal" evidence="1">
    <location>
        <begin position="58"/>
        <end position="95"/>
    </location>
</feature>
<name>C6XN55_HIRBI</name>
<sequence length="108" mass="11822">MANPISGPLDLGALQSMGISKDFRFTEAQTREKAEEMAQEFETMFLSEMLQPIFNQIETDGPFGGGQAEDAFRPMLTEEYAKSLSSAGGVGIADKVLVEILRMQGLEE</sequence>